<reference evidence="1 2" key="1">
    <citation type="submission" date="2018-10" db="EMBL/GenBank/DDBJ databases">
        <title>Phylogenomics of Brevibacillus.</title>
        <authorList>
            <person name="Dunlap C."/>
        </authorList>
    </citation>
    <scope>NUCLEOTIDE SEQUENCE [LARGE SCALE GENOMIC DNA]</scope>
    <source>
        <strain evidence="1 2">JCM 12215</strain>
    </source>
</reference>
<organism evidence="1 2">
    <name type="scientific">Brevibacillus invocatus</name>
    <dbReference type="NCBI Taxonomy" id="173959"/>
    <lineage>
        <taxon>Bacteria</taxon>
        <taxon>Bacillati</taxon>
        <taxon>Bacillota</taxon>
        <taxon>Bacilli</taxon>
        <taxon>Bacillales</taxon>
        <taxon>Paenibacillaceae</taxon>
        <taxon>Brevibacillus</taxon>
    </lineage>
</organism>
<dbReference type="InterPro" id="IPR050155">
    <property type="entry name" value="HAD-like_hydrolase_sf"/>
</dbReference>
<dbReference type="InterPro" id="IPR041492">
    <property type="entry name" value="HAD_2"/>
</dbReference>
<dbReference type="OrthoDB" id="9797743at2"/>
<dbReference type="SUPFAM" id="SSF56784">
    <property type="entry name" value="HAD-like"/>
    <property type="match status" value="1"/>
</dbReference>
<evidence type="ECO:0000313" key="2">
    <source>
        <dbReference type="Proteomes" id="UP000282028"/>
    </source>
</evidence>
<dbReference type="PANTHER" id="PTHR43434:SF26">
    <property type="entry name" value="PYROPHOSPHATASE PPAX"/>
    <property type="match status" value="1"/>
</dbReference>
<proteinExistence type="predicted"/>
<protein>
    <submittedName>
        <fullName evidence="1">HAD family hydrolase</fullName>
    </submittedName>
</protein>
<accession>A0A3M8BUG7</accession>
<dbReference type="GO" id="GO:0005829">
    <property type="term" value="C:cytosol"/>
    <property type="evidence" value="ECO:0007669"/>
    <property type="project" value="TreeGrafter"/>
</dbReference>
<dbReference type="NCBIfam" id="TIGR01509">
    <property type="entry name" value="HAD-SF-IA-v3"/>
    <property type="match status" value="1"/>
</dbReference>
<evidence type="ECO:0000313" key="1">
    <source>
        <dbReference type="EMBL" id="RNB67036.1"/>
    </source>
</evidence>
<keyword evidence="1" id="KW-0378">Hydrolase</keyword>
<dbReference type="AlphaFoldDB" id="A0A3M8BUG7"/>
<dbReference type="GO" id="GO:0008967">
    <property type="term" value="F:phosphoglycolate phosphatase activity"/>
    <property type="evidence" value="ECO:0007669"/>
    <property type="project" value="TreeGrafter"/>
</dbReference>
<dbReference type="GO" id="GO:0006281">
    <property type="term" value="P:DNA repair"/>
    <property type="evidence" value="ECO:0007669"/>
    <property type="project" value="TreeGrafter"/>
</dbReference>
<dbReference type="Proteomes" id="UP000282028">
    <property type="component" value="Unassembled WGS sequence"/>
</dbReference>
<sequence length="93" mass="10433">MSLREWGLERFFEVVITGVEVSTPKPHPEGILLAMEQMKAIPAETIYVGDSHADVIAGGSAGLTTAKQTFKQLLECLFISHYNQSYIRKYYPI</sequence>
<gene>
    <name evidence="1" type="ORF">EDM52_23050</name>
</gene>
<dbReference type="PANTHER" id="PTHR43434">
    <property type="entry name" value="PHOSPHOGLYCOLATE PHOSPHATASE"/>
    <property type="match status" value="1"/>
</dbReference>
<dbReference type="EMBL" id="RHHR01000060">
    <property type="protein sequence ID" value="RNB67036.1"/>
    <property type="molecule type" value="Genomic_DNA"/>
</dbReference>
<dbReference type="Gene3D" id="3.40.50.1000">
    <property type="entry name" value="HAD superfamily/HAD-like"/>
    <property type="match status" value="1"/>
</dbReference>
<dbReference type="InterPro" id="IPR023214">
    <property type="entry name" value="HAD_sf"/>
</dbReference>
<dbReference type="Pfam" id="PF13419">
    <property type="entry name" value="HAD_2"/>
    <property type="match status" value="1"/>
</dbReference>
<dbReference type="InterPro" id="IPR006439">
    <property type="entry name" value="HAD-SF_hydro_IA"/>
</dbReference>
<keyword evidence="2" id="KW-1185">Reference proteome</keyword>
<comment type="caution">
    <text evidence="1">The sequence shown here is derived from an EMBL/GenBank/DDBJ whole genome shotgun (WGS) entry which is preliminary data.</text>
</comment>
<name>A0A3M8BUG7_9BACL</name>
<dbReference type="InterPro" id="IPR036412">
    <property type="entry name" value="HAD-like_sf"/>
</dbReference>